<dbReference type="GO" id="GO:0043843">
    <property type="term" value="F:ADP-specific glucokinase activity"/>
    <property type="evidence" value="ECO:0007669"/>
    <property type="project" value="TreeGrafter"/>
</dbReference>
<protein>
    <recommendedName>
        <fullName evidence="9">ADP-dependent glucokinase</fullName>
    </recommendedName>
</protein>
<dbReference type="Gene3D" id="3.40.1190.20">
    <property type="match status" value="1"/>
</dbReference>
<accession>A0A433TAM1</accession>
<dbReference type="InterPro" id="IPR007666">
    <property type="entry name" value="ADP_PFK/GK"/>
</dbReference>
<dbReference type="GO" id="GO:0006096">
    <property type="term" value="P:glycolytic process"/>
    <property type="evidence" value="ECO:0007669"/>
    <property type="project" value="UniProtKB-KW"/>
</dbReference>
<name>A0A433TAM1_ELYCH</name>
<dbReference type="GO" id="GO:0046872">
    <property type="term" value="F:metal ion binding"/>
    <property type="evidence" value="ECO:0007669"/>
    <property type="project" value="UniProtKB-KW"/>
</dbReference>
<evidence type="ECO:0000313" key="8">
    <source>
        <dbReference type="Proteomes" id="UP000271974"/>
    </source>
</evidence>
<organism evidence="7 8">
    <name type="scientific">Elysia chlorotica</name>
    <name type="common">Eastern emerald elysia</name>
    <name type="synonym">Sea slug</name>
    <dbReference type="NCBI Taxonomy" id="188477"/>
    <lineage>
        <taxon>Eukaryota</taxon>
        <taxon>Metazoa</taxon>
        <taxon>Spiralia</taxon>
        <taxon>Lophotrochozoa</taxon>
        <taxon>Mollusca</taxon>
        <taxon>Gastropoda</taxon>
        <taxon>Heterobranchia</taxon>
        <taxon>Euthyneura</taxon>
        <taxon>Panpulmonata</taxon>
        <taxon>Sacoglossa</taxon>
        <taxon>Placobranchoidea</taxon>
        <taxon>Plakobranchidae</taxon>
        <taxon>Elysia</taxon>
    </lineage>
</organism>
<keyword evidence="3" id="KW-0479">Metal-binding</keyword>
<keyword evidence="6" id="KW-0324">Glycolysis</keyword>
<dbReference type="PANTHER" id="PTHR21208:SF1">
    <property type="entry name" value="ADP-DEPENDENT GLUCOKINASE"/>
    <property type="match status" value="1"/>
</dbReference>
<keyword evidence="4" id="KW-0418">Kinase</keyword>
<evidence type="ECO:0000313" key="7">
    <source>
        <dbReference type="EMBL" id="RUS78494.1"/>
    </source>
</evidence>
<evidence type="ECO:0000256" key="6">
    <source>
        <dbReference type="ARBA" id="ARBA00023152"/>
    </source>
</evidence>
<dbReference type="InterPro" id="IPR029056">
    <property type="entry name" value="Ribokinase-like"/>
</dbReference>
<keyword evidence="1" id="KW-0963">Cytoplasm</keyword>
<evidence type="ECO:0000256" key="3">
    <source>
        <dbReference type="ARBA" id="ARBA00022723"/>
    </source>
</evidence>
<gene>
    <name evidence="7" type="ORF">EGW08_013741</name>
</gene>
<keyword evidence="5" id="KW-0460">Magnesium</keyword>
<proteinExistence type="predicted"/>
<evidence type="ECO:0008006" key="9">
    <source>
        <dbReference type="Google" id="ProtNLM"/>
    </source>
</evidence>
<dbReference type="SUPFAM" id="SSF53613">
    <property type="entry name" value="Ribokinase-like"/>
    <property type="match status" value="1"/>
</dbReference>
<comment type="caution">
    <text evidence="7">The sequence shown here is derived from an EMBL/GenBank/DDBJ whole genome shotgun (WGS) entry which is preliminary data.</text>
</comment>
<evidence type="ECO:0000256" key="2">
    <source>
        <dbReference type="ARBA" id="ARBA00022679"/>
    </source>
</evidence>
<sequence length="487" mass="53653">MFSGTVKGGASLCVFVLIVAYFYQRHADEVLQERLRDVLSGLLRAEKKVPVEAKRVAVGFGACEDIFTNGIALLDVLNITSPKEAVHQNLVNNPEELAQLFAFFFQSGAAAERYVANASLFEAMVEAGTKFKDHQWALGGNAPVMARRLGIEGFNVLLGARMGSSARSTIPDSVKVVGKSLSRSDVHLIMEYKTNDRWGQFTSPRANRLILHNDQVNPFLDGMEEFLDKVLTFKPSLLVIGGLQMMDNFPDEKGIRFARLEKLSKFLQTLPRSTLVHFEMASFTEVSLLTEIIQRVVFYCDSLGANEQELPNILQVVQGKNVTLVSDQKPRVATVLDQMRKLYSLLGNTPETDGMRPLTRIHVHTLAFQAILTRPDSAWKNSMSAAAKAALTAHRHTCGEDDIDATKARLIMDGSFAVSTVEIEAEATASKSQSRIFVNNQRPVSCWDEERKHPAHICVAPVLVCTKVLKTAGGGDNVSSAGLVFQI</sequence>
<evidence type="ECO:0000256" key="4">
    <source>
        <dbReference type="ARBA" id="ARBA00022777"/>
    </source>
</evidence>
<evidence type="ECO:0000256" key="5">
    <source>
        <dbReference type="ARBA" id="ARBA00022842"/>
    </source>
</evidence>
<evidence type="ECO:0000256" key="1">
    <source>
        <dbReference type="ARBA" id="ARBA00022490"/>
    </source>
</evidence>
<dbReference type="GO" id="GO:0006006">
    <property type="term" value="P:glucose metabolic process"/>
    <property type="evidence" value="ECO:0007669"/>
    <property type="project" value="TreeGrafter"/>
</dbReference>
<dbReference type="OrthoDB" id="5847021at2759"/>
<dbReference type="GO" id="GO:0005783">
    <property type="term" value="C:endoplasmic reticulum"/>
    <property type="evidence" value="ECO:0007669"/>
    <property type="project" value="TreeGrafter"/>
</dbReference>
<dbReference type="Proteomes" id="UP000271974">
    <property type="component" value="Unassembled WGS sequence"/>
</dbReference>
<reference evidence="7 8" key="1">
    <citation type="submission" date="2019-01" db="EMBL/GenBank/DDBJ databases">
        <title>A draft genome assembly of the solar-powered sea slug Elysia chlorotica.</title>
        <authorList>
            <person name="Cai H."/>
            <person name="Li Q."/>
            <person name="Fang X."/>
            <person name="Li J."/>
            <person name="Curtis N.E."/>
            <person name="Altenburger A."/>
            <person name="Shibata T."/>
            <person name="Feng M."/>
            <person name="Maeda T."/>
            <person name="Schwartz J.A."/>
            <person name="Shigenobu S."/>
            <person name="Lundholm N."/>
            <person name="Nishiyama T."/>
            <person name="Yang H."/>
            <person name="Hasebe M."/>
            <person name="Li S."/>
            <person name="Pierce S.K."/>
            <person name="Wang J."/>
        </authorList>
    </citation>
    <scope>NUCLEOTIDE SEQUENCE [LARGE SCALE GENOMIC DNA]</scope>
    <source>
        <strain evidence="7">EC2010</strain>
        <tissue evidence="7">Whole organism of an adult</tissue>
    </source>
</reference>
<keyword evidence="8" id="KW-1185">Reference proteome</keyword>
<dbReference type="PROSITE" id="PS51255">
    <property type="entry name" value="ADPK"/>
    <property type="match status" value="1"/>
</dbReference>
<dbReference type="PANTHER" id="PTHR21208">
    <property type="entry name" value="ADP-DEPENDENT GLUCOKINASE"/>
    <property type="match status" value="1"/>
</dbReference>
<dbReference type="EMBL" id="RQTK01000506">
    <property type="protein sequence ID" value="RUS78494.1"/>
    <property type="molecule type" value="Genomic_DNA"/>
</dbReference>
<keyword evidence="2" id="KW-0808">Transferase</keyword>
<dbReference type="AlphaFoldDB" id="A0A433TAM1"/>
<dbReference type="Pfam" id="PF04587">
    <property type="entry name" value="ADP_PFK_GK"/>
    <property type="match status" value="1"/>
</dbReference>
<dbReference type="STRING" id="188477.A0A433TAM1"/>